<organism evidence="9 10">
    <name type="scientific">Thalassobius vesicularis</name>
    <dbReference type="NCBI Taxonomy" id="1294297"/>
    <lineage>
        <taxon>Bacteria</taxon>
        <taxon>Pseudomonadati</taxon>
        <taxon>Pseudomonadota</taxon>
        <taxon>Alphaproteobacteria</taxon>
        <taxon>Rhodobacterales</taxon>
        <taxon>Roseobacteraceae</taxon>
        <taxon>Thalassovita</taxon>
    </lineage>
</organism>
<dbReference type="EC" id="2.7.13.3" evidence="2"/>
<dbReference type="InterPro" id="IPR011006">
    <property type="entry name" value="CheY-like_superfamily"/>
</dbReference>
<dbReference type="InterPro" id="IPR036641">
    <property type="entry name" value="HPT_dom_sf"/>
</dbReference>
<dbReference type="InterPro" id="IPR035965">
    <property type="entry name" value="PAS-like_dom_sf"/>
</dbReference>
<dbReference type="Gene3D" id="1.10.287.130">
    <property type="match status" value="1"/>
</dbReference>
<feature type="domain" description="Response regulatory" evidence="7">
    <location>
        <begin position="606"/>
        <end position="723"/>
    </location>
</feature>
<dbReference type="PROSITE" id="PS50109">
    <property type="entry name" value="HIS_KIN"/>
    <property type="match status" value="1"/>
</dbReference>
<dbReference type="PROSITE" id="PS50112">
    <property type="entry name" value="PAS"/>
    <property type="match status" value="1"/>
</dbReference>
<dbReference type="GO" id="GO:0005524">
    <property type="term" value="F:ATP binding"/>
    <property type="evidence" value="ECO:0007669"/>
    <property type="project" value="UniProtKB-KW"/>
</dbReference>
<dbReference type="EMBL" id="SSMD01000003">
    <property type="protein sequence ID" value="THD74757.1"/>
    <property type="molecule type" value="Genomic_DNA"/>
</dbReference>
<keyword evidence="4" id="KW-0902">Two-component regulatory system</keyword>
<dbReference type="InterPro" id="IPR005467">
    <property type="entry name" value="His_kinase_dom"/>
</dbReference>
<evidence type="ECO:0000259" key="6">
    <source>
        <dbReference type="PROSITE" id="PS50109"/>
    </source>
</evidence>
<comment type="catalytic activity">
    <reaction evidence="1">
        <text>ATP + protein L-histidine = ADP + protein N-phospho-L-histidine.</text>
        <dbReference type="EC" id="2.7.13.3"/>
    </reaction>
</comment>
<evidence type="ECO:0000259" key="8">
    <source>
        <dbReference type="PROSITE" id="PS50112"/>
    </source>
</evidence>
<dbReference type="Proteomes" id="UP000306113">
    <property type="component" value="Unassembled WGS sequence"/>
</dbReference>
<dbReference type="PANTHER" id="PTHR45339">
    <property type="entry name" value="HYBRID SIGNAL TRANSDUCTION HISTIDINE KINASE J"/>
    <property type="match status" value="1"/>
</dbReference>
<keyword evidence="9" id="KW-0418">Kinase</keyword>
<dbReference type="InterPro" id="IPR013767">
    <property type="entry name" value="PAS_fold"/>
</dbReference>
<evidence type="ECO:0000256" key="1">
    <source>
        <dbReference type="ARBA" id="ARBA00000085"/>
    </source>
</evidence>
<dbReference type="SMART" id="SM00387">
    <property type="entry name" value="HATPase_c"/>
    <property type="match status" value="1"/>
</dbReference>
<sequence>MRKGWTLRRQGYTVLLTAALLCIMAIVSLTQAVSRDLDLLESANSDNVQWTLSQAEVEYLSFERSLDHALAARSVSRDQIQRGFDIFYSRITTLETGSLYKDLRNTAEFNQALANIRVFLDGNVDLIDRLDSATEAEMLQLETDAEALSNDVRHLSTSGLYYFAKLSDNQRESISVSLMRLAFVTTSLIAALGLLAYYSHWMGQQTERSKRELEAAYTRLNTVVNASLDAVIVSDYQGRVLDFNKAAEKIFGYSLDQVLGLPLADFLIPPDLRNRHREGIARMNLTGETRVVGHGRIELRAMRANEEVFPCELALESAGSGKDRIVIGFLRDITSVKAAEQELVEARDHALAGEKAKADFLAVMTHEIRTPLNGVLGNLSLLEGTKLNDRQTRFAQNMQISARQLMAHVDAVLDIARYEAGKHSVRRAPTDLGAMLQDIVASQSGYAAANRNTLSSRWEGEPPGWVMADAAQVQQVLLNLVGNAIKFTHGGQITLEAECLDAPAPQTARIEFRVIDTGIGIAEADQARIFNDFQTVDASYQRSAGGTGLGLGIVQRLVHGMGGELGVESEPGEGSVFWVRLDFAQTAEPETRVAYDSVRSGSRSLQVLAVEDNEINLQILQEHLALLGHTVSVAHNGQEGVDAAAATRFDAIFMDISMPVMDGLEAARRIRAGGGASHDVPIIALSANVLPEMRERITQAGMTGFVGKPYQQQDLLNVLDPLSEDAPANPASNSPQPGVLSELQDRFERETDELLDWLETLPEDHAEIAARSHMVAGSAAAFGNLDLRNGLIRLEQAAEQRAERAVLERHIAEVRQIWSDA</sequence>
<dbReference type="CDD" id="cd17546">
    <property type="entry name" value="REC_hyHK_CKI1_RcsC-like"/>
    <property type="match status" value="1"/>
</dbReference>
<accession>A0A4S3M9V7</accession>
<evidence type="ECO:0000313" key="9">
    <source>
        <dbReference type="EMBL" id="THD74757.1"/>
    </source>
</evidence>
<protein>
    <recommendedName>
        <fullName evidence="2">histidine kinase</fullName>
        <ecNumber evidence="2">2.7.13.3</ecNumber>
    </recommendedName>
</protein>
<dbReference type="Pfam" id="PF00072">
    <property type="entry name" value="Response_reg"/>
    <property type="match status" value="1"/>
</dbReference>
<dbReference type="Pfam" id="PF00512">
    <property type="entry name" value="HisKA"/>
    <property type="match status" value="1"/>
</dbReference>
<dbReference type="SMART" id="SM00091">
    <property type="entry name" value="PAS"/>
    <property type="match status" value="1"/>
</dbReference>
<dbReference type="SUPFAM" id="SSF55785">
    <property type="entry name" value="PYP-like sensor domain (PAS domain)"/>
    <property type="match status" value="1"/>
</dbReference>
<dbReference type="SUPFAM" id="SSF52172">
    <property type="entry name" value="CheY-like"/>
    <property type="match status" value="1"/>
</dbReference>
<dbReference type="InterPro" id="IPR036890">
    <property type="entry name" value="HATPase_C_sf"/>
</dbReference>
<gene>
    <name evidence="9" type="ORF">E7681_07260</name>
</gene>
<keyword evidence="9" id="KW-0808">Transferase</keyword>
<dbReference type="GO" id="GO:0000155">
    <property type="term" value="F:phosphorelay sensor kinase activity"/>
    <property type="evidence" value="ECO:0007669"/>
    <property type="project" value="InterPro"/>
</dbReference>
<keyword evidence="3 5" id="KW-0597">Phosphoprotein</keyword>
<dbReference type="InterPro" id="IPR036097">
    <property type="entry name" value="HisK_dim/P_sf"/>
</dbReference>
<evidence type="ECO:0000256" key="4">
    <source>
        <dbReference type="ARBA" id="ARBA00023012"/>
    </source>
</evidence>
<dbReference type="FunFam" id="3.30.565.10:FF:000010">
    <property type="entry name" value="Sensor histidine kinase RcsC"/>
    <property type="match status" value="1"/>
</dbReference>
<dbReference type="CDD" id="cd00130">
    <property type="entry name" value="PAS"/>
    <property type="match status" value="1"/>
</dbReference>
<dbReference type="Gene3D" id="3.40.50.2300">
    <property type="match status" value="1"/>
</dbReference>
<comment type="caution">
    <text evidence="9">The sequence shown here is derived from an EMBL/GenBank/DDBJ whole genome shotgun (WGS) entry which is preliminary data.</text>
</comment>
<dbReference type="InterPro" id="IPR003594">
    <property type="entry name" value="HATPase_dom"/>
</dbReference>
<evidence type="ECO:0000313" key="10">
    <source>
        <dbReference type="Proteomes" id="UP000306113"/>
    </source>
</evidence>
<dbReference type="GO" id="GO:0005886">
    <property type="term" value="C:plasma membrane"/>
    <property type="evidence" value="ECO:0007669"/>
    <property type="project" value="UniProtKB-SubCell"/>
</dbReference>
<dbReference type="Pfam" id="PF02518">
    <property type="entry name" value="HATPase_c"/>
    <property type="match status" value="1"/>
</dbReference>
<name>A0A4S3M9V7_9RHOB</name>
<dbReference type="PANTHER" id="PTHR45339:SF5">
    <property type="entry name" value="HISTIDINE KINASE"/>
    <property type="match status" value="1"/>
</dbReference>
<evidence type="ECO:0000256" key="3">
    <source>
        <dbReference type="ARBA" id="ARBA00022553"/>
    </source>
</evidence>
<dbReference type="AlphaFoldDB" id="A0A4S3M9V7"/>
<dbReference type="InterPro" id="IPR003661">
    <property type="entry name" value="HisK_dim/P_dom"/>
</dbReference>
<dbReference type="Pfam" id="PF00989">
    <property type="entry name" value="PAS"/>
    <property type="match status" value="1"/>
</dbReference>
<feature type="modified residue" description="4-aspartylphosphate" evidence="5">
    <location>
        <position position="655"/>
    </location>
</feature>
<feature type="domain" description="Histidine kinase" evidence="6">
    <location>
        <begin position="363"/>
        <end position="585"/>
    </location>
</feature>
<dbReference type="SMART" id="SM00448">
    <property type="entry name" value="REC"/>
    <property type="match status" value="1"/>
</dbReference>
<dbReference type="InterPro" id="IPR001789">
    <property type="entry name" value="Sig_transdc_resp-reg_receiver"/>
</dbReference>
<dbReference type="SMART" id="SM00388">
    <property type="entry name" value="HisKA"/>
    <property type="match status" value="1"/>
</dbReference>
<evidence type="ECO:0000256" key="5">
    <source>
        <dbReference type="PROSITE-ProRule" id="PRU00169"/>
    </source>
</evidence>
<dbReference type="InterPro" id="IPR000014">
    <property type="entry name" value="PAS"/>
</dbReference>
<dbReference type="SUPFAM" id="SSF47226">
    <property type="entry name" value="Histidine-containing phosphotransfer domain, HPT domain"/>
    <property type="match status" value="1"/>
</dbReference>
<feature type="domain" description="PAS" evidence="8">
    <location>
        <begin position="216"/>
        <end position="288"/>
    </location>
</feature>
<dbReference type="InterPro" id="IPR004358">
    <property type="entry name" value="Sig_transdc_His_kin-like_C"/>
</dbReference>
<dbReference type="NCBIfam" id="TIGR00229">
    <property type="entry name" value="sensory_box"/>
    <property type="match status" value="1"/>
</dbReference>
<evidence type="ECO:0000259" key="7">
    <source>
        <dbReference type="PROSITE" id="PS50110"/>
    </source>
</evidence>
<reference evidence="9 10" key="1">
    <citation type="submission" date="2019-04" db="EMBL/GenBank/DDBJ databases">
        <title>Draft genome sequence of Youngimonas vesicularis.</title>
        <authorList>
            <person name="Hameed A."/>
        </authorList>
    </citation>
    <scope>NUCLEOTIDE SEQUENCE [LARGE SCALE GENOMIC DNA]</scope>
    <source>
        <strain evidence="9 10">CC-AMW-E</strain>
    </source>
</reference>
<dbReference type="SUPFAM" id="SSF47384">
    <property type="entry name" value="Homodimeric domain of signal transducing histidine kinase"/>
    <property type="match status" value="1"/>
</dbReference>
<dbReference type="CDD" id="cd00082">
    <property type="entry name" value="HisKA"/>
    <property type="match status" value="1"/>
</dbReference>
<dbReference type="Gene3D" id="3.30.450.20">
    <property type="entry name" value="PAS domain"/>
    <property type="match status" value="1"/>
</dbReference>
<dbReference type="PRINTS" id="PR00344">
    <property type="entry name" value="BCTRLSENSOR"/>
</dbReference>
<dbReference type="GO" id="GO:0006355">
    <property type="term" value="P:regulation of DNA-templated transcription"/>
    <property type="evidence" value="ECO:0007669"/>
    <property type="project" value="InterPro"/>
</dbReference>
<dbReference type="RefSeq" id="WP_136338612.1">
    <property type="nucleotide sequence ID" value="NZ_SSMD01000003.1"/>
</dbReference>
<dbReference type="CDD" id="cd16922">
    <property type="entry name" value="HATPase_EvgS-ArcB-TorS-like"/>
    <property type="match status" value="1"/>
</dbReference>
<dbReference type="Gene3D" id="3.30.565.10">
    <property type="entry name" value="Histidine kinase-like ATPase, C-terminal domain"/>
    <property type="match status" value="1"/>
</dbReference>
<proteinExistence type="predicted"/>
<dbReference type="SUPFAM" id="SSF55874">
    <property type="entry name" value="ATPase domain of HSP90 chaperone/DNA topoisomerase II/histidine kinase"/>
    <property type="match status" value="1"/>
</dbReference>
<evidence type="ECO:0000256" key="2">
    <source>
        <dbReference type="ARBA" id="ARBA00012438"/>
    </source>
</evidence>
<keyword evidence="10" id="KW-1185">Reference proteome</keyword>
<dbReference type="PROSITE" id="PS50110">
    <property type="entry name" value="RESPONSE_REGULATORY"/>
    <property type="match status" value="1"/>
</dbReference>
<dbReference type="OrthoDB" id="9801651at2"/>